<protein>
    <submittedName>
        <fullName evidence="2">Uncharacterized protein</fullName>
    </submittedName>
</protein>
<comment type="caution">
    <text evidence="2">The sequence shown here is derived from an EMBL/GenBank/DDBJ whole genome shotgun (WGS) entry which is preliminary data.</text>
</comment>
<reference evidence="2" key="1">
    <citation type="submission" date="2021-01" db="EMBL/GenBank/DDBJ databases">
        <title>Genome sequence of strain Noviherbaspirillum sp. DKR-6.</title>
        <authorList>
            <person name="Chaudhary D.K."/>
        </authorList>
    </citation>
    <scope>NUCLEOTIDE SEQUENCE</scope>
    <source>
        <strain evidence="2">DKR-6</strain>
    </source>
</reference>
<accession>A0A934W223</accession>
<sequence>MAADVLSAWDLERDCFTFTYTFGKGLPRMSNEELEDFLVMLARIEEEESGWESGLLTCVRFKVVRDHDVTRGCQFCAHCAKTKRSRSGIKAATASSKKQKIGRDFEKLRE</sequence>
<feature type="compositionally biased region" description="Basic and acidic residues" evidence="1">
    <location>
        <begin position="101"/>
        <end position="110"/>
    </location>
</feature>
<dbReference type="EMBL" id="JAEPBG010000005">
    <property type="protein sequence ID" value="MBK4735836.1"/>
    <property type="molecule type" value="Genomic_DNA"/>
</dbReference>
<dbReference type="RefSeq" id="WP_200592638.1">
    <property type="nucleotide sequence ID" value="NZ_JAEPBG010000005.1"/>
</dbReference>
<evidence type="ECO:0000256" key="1">
    <source>
        <dbReference type="SAM" id="MobiDB-lite"/>
    </source>
</evidence>
<evidence type="ECO:0000313" key="3">
    <source>
        <dbReference type="Proteomes" id="UP000622890"/>
    </source>
</evidence>
<gene>
    <name evidence="2" type="ORF">JJB74_14540</name>
</gene>
<dbReference type="Proteomes" id="UP000622890">
    <property type="component" value="Unassembled WGS sequence"/>
</dbReference>
<organism evidence="2 3">
    <name type="scientific">Noviherbaspirillum pedocola</name>
    <dbReference type="NCBI Taxonomy" id="2801341"/>
    <lineage>
        <taxon>Bacteria</taxon>
        <taxon>Pseudomonadati</taxon>
        <taxon>Pseudomonadota</taxon>
        <taxon>Betaproteobacteria</taxon>
        <taxon>Burkholderiales</taxon>
        <taxon>Oxalobacteraceae</taxon>
        <taxon>Noviherbaspirillum</taxon>
    </lineage>
</organism>
<evidence type="ECO:0000313" key="2">
    <source>
        <dbReference type="EMBL" id="MBK4735836.1"/>
    </source>
</evidence>
<feature type="region of interest" description="Disordered" evidence="1">
    <location>
        <begin position="90"/>
        <end position="110"/>
    </location>
</feature>
<keyword evidence="3" id="KW-1185">Reference proteome</keyword>
<proteinExistence type="predicted"/>
<name>A0A934W223_9BURK</name>
<dbReference type="AlphaFoldDB" id="A0A934W223"/>